<dbReference type="SMART" id="SM00028">
    <property type="entry name" value="TPR"/>
    <property type="match status" value="5"/>
</dbReference>
<feature type="repeat" description="TPR" evidence="3">
    <location>
        <begin position="107"/>
        <end position="140"/>
    </location>
</feature>
<sequence length="585" mass="64060">MAPHPQTVSEKIMTQLNAGQFKGAFKTAKAATRQFPKEPYFYNLAGLAQAQMGDERAAIPFFRQALKMAPGNRDVQNNLVQALISTGQNARALSLLEKLLPKRPDTSHVLYLSGMARMRSGDYPGALADLDKAVAEDPRNAAALNLRGVVRQEMKQEQEALTDYEASLAIEPNAPDTLSNLSLLLGQLHREEDALAASEKALAINPNHFAALEGYAILLNQMGRRQEALATHERILALFPHHAESLFEVSHLHAAEDHDATLARVDAAIAKVSKSSPDMGFLAFARASLLQQAGDIDGSDLWYRKGNDVFARHRPFAKDLAIAEKDDILSLFAGGPPLPDGQAQEPVPIFILGLPRSGTTLTEQMISSHPDVYGAGELATAGRLAHAHLDAGGPFDADAAARFAQDYRAALPAMPEGTRAFVDKMPSNYRLVGMLLAAFPNCVILHMRRDPRDVGLSMWRTYFSSPAMSFTFDQAAIALQINLYRDYMDHWKAMFGARISDVDYADLVTNPEGGSKMLAEACGLSWVEDMALPERNRRAVRTASVNQVRQGVHTRSVGGWRDHRDALSELLTGIDPARWPDLPPD</sequence>
<dbReference type="EMBL" id="VENJ01000018">
    <property type="protein sequence ID" value="MTJ05309.1"/>
    <property type="molecule type" value="Genomic_DNA"/>
</dbReference>
<evidence type="ECO:0000256" key="3">
    <source>
        <dbReference type="PROSITE-ProRule" id="PRU00339"/>
    </source>
</evidence>
<dbReference type="PANTHER" id="PTHR44858:SF1">
    <property type="entry name" value="UDP-N-ACETYLGLUCOSAMINE--PEPTIDE N-ACETYLGLUCOSAMINYLTRANSFERASE SPINDLY-RELATED"/>
    <property type="match status" value="1"/>
</dbReference>
<dbReference type="SUPFAM" id="SSF48452">
    <property type="entry name" value="TPR-like"/>
    <property type="match status" value="1"/>
</dbReference>
<dbReference type="PROSITE" id="PS50005">
    <property type="entry name" value="TPR"/>
    <property type="match status" value="4"/>
</dbReference>
<dbReference type="InterPro" id="IPR027417">
    <property type="entry name" value="P-loop_NTPase"/>
</dbReference>
<protein>
    <submittedName>
        <fullName evidence="4">Tetratricopeptide repeat protein</fullName>
    </submittedName>
</protein>
<organism evidence="4 5">
    <name type="scientific">Sediminimonas qiaohouensis</name>
    <dbReference type="NCBI Taxonomy" id="552061"/>
    <lineage>
        <taxon>Bacteria</taxon>
        <taxon>Pseudomonadati</taxon>
        <taxon>Pseudomonadota</taxon>
        <taxon>Alphaproteobacteria</taxon>
        <taxon>Rhodobacterales</taxon>
        <taxon>Roseobacteraceae</taxon>
        <taxon>Sediminimonas</taxon>
    </lineage>
</organism>
<dbReference type="SUPFAM" id="SSF52540">
    <property type="entry name" value="P-loop containing nucleoside triphosphate hydrolases"/>
    <property type="match status" value="1"/>
</dbReference>
<feature type="repeat" description="TPR" evidence="3">
    <location>
        <begin position="141"/>
        <end position="174"/>
    </location>
</feature>
<dbReference type="Gene3D" id="3.40.50.300">
    <property type="entry name" value="P-loop containing nucleotide triphosphate hydrolases"/>
    <property type="match status" value="1"/>
</dbReference>
<name>A0A7C9HBJ6_9RHOB</name>
<evidence type="ECO:0000313" key="5">
    <source>
        <dbReference type="Proteomes" id="UP000483078"/>
    </source>
</evidence>
<dbReference type="Pfam" id="PF13469">
    <property type="entry name" value="Sulfotransfer_3"/>
    <property type="match status" value="1"/>
</dbReference>
<dbReference type="InterPro" id="IPR011990">
    <property type="entry name" value="TPR-like_helical_dom_sf"/>
</dbReference>
<reference evidence="4 5" key="1">
    <citation type="submission" date="2019-06" db="EMBL/GenBank/DDBJ databases">
        <title>Enrichment of Autotrophic Halophilic Microorganisms from Red Sea Brine Pool Using Microbial Electrosynthesis System.</title>
        <authorList>
            <person name="Alqahtani M.F."/>
            <person name="Bajracharya S."/>
            <person name="Katuri K.P."/>
            <person name="Ali M."/>
            <person name="Saikaly P.E."/>
        </authorList>
    </citation>
    <scope>NUCLEOTIDE SEQUENCE [LARGE SCALE GENOMIC DNA]</scope>
    <source>
        <strain evidence="4">MES6</strain>
    </source>
</reference>
<dbReference type="AlphaFoldDB" id="A0A7C9HBJ6"/>
<evidence type="ECO:0000313" key="4">
    <source>
        <dbReference type="EMBL" id="MTJ05309.1"/>
    </source>
</evidence>
<feature type="repeat" description="TPR" evidence="3">
    <location>
        <begin position="175"/>
        <end position="208"/>
    </location>
</feature>
<dbReference type="InterPro" id="IPR050498">
    <property type="entry name" value="Ycf3"/>
</dbReference>
<accession>A0A7C9HBJ6</accession>
<keyword evidence="1" id="KW-0677">Repeat</keyword>
<evidence type="ECO:0000256" key="1">
    <source>
        <dbReference type="ARBA" id="ARBA00022737"/>
    </source>
</evidence>
<proteinExistence type="predicted"/>
<gene>
    <name evidence="4" type="ORF">FH759_11545</name>
</gene>
<keyword evidence="2 3" id="KW-0802">TPR repeat</keyword>
<comment type="caution">
    <text evidence="4">The sequence shown here is derived from an EMBL/GenBank/DDBJ whole genome shotgun (WGS) entry which is preliminary data.</text>
</comment>
<feature type="repeat" description="TPR" evidence="3">
    <location>
        <begin position="39"/>
        <end position="72"/>
    </location>
</feature>
<evidence type="ECO:0000256" key="2">
    <source>
        <dbReference type="ARBA" id="ARBA00022803"/>
    </source>
</evidence>
<dbReference type="InterPro" id="IPR019734">
    <property type="entry name" value="TPR_rpt"/>
</dbReference>
<dbReference type="Pfam" id="PF14559">
    <property type="entry name" value="TPR_19"/>
    <property type="match status" value="1"/>
</dbReference>
<dbReference type="Proteomes" id="UP000483078">
    <property type="component" value="Unassembled WGS sequence"/>
</dbReference>
<dbReference type="Gene3D" id="1.25.40.10">
    <property type="entry name" value="Tetratricopeptide repeat domain"/>
    <property type="match status" value="1"/>
</dbReference>
<dbReference type="PANTHER" id="PTHR44858">
    <property type="entry name" value="TETRATRICOPEPTIDE REPEAT PROTEIN 6"/>
    <property type="match status" value="1"/>
</dbReference>